<evidence type="ECO:0000256" key="1">
    <source>
        <dbReference type="ARBA" id="ARBA00004123"/>
    </source>
</evidence>
<evidence type="ECO:0000256" key="8">
    <source>
        <dbReference type="ARBA" id="ARBA00023242"/>
    </source>
</evidence>
<dbReference type="EMBL" id="CABIJS010000488">
    <property type="protein sequence ID" value="VUZ52309.1"/>
    <property type="molecule type" value="Genomic_DNA"/>
</dbReference>
<dbReference type="GO" id="GO:0005737">
    <property type="term" value="C:cytoplasm"/>
    <property type="evidence" value="ECO:0007669"/>
    <property type="project" value="UniProtKB-SubCell"/>
</dbReference>
<dbReference type="PANTHER" id="PTHR13539">
    <property type="entry name" value="CALMODULIN-LYSINE N-METHYLTRANSFERASE"/>
    <property type="match status" value="1"/>
</dbReference>
<evidence type="ECO:0000256" key="6">
    <source>
        <dbReference type="ARBA" id="ARBA00022603"/>
    </source>
</evidence>
<dbReference type="GO" id="GO:0005634">
    <property type="term" value="C:nucleus"/>
    <property type="evidence" value="ECO:0007669"/>
    <property type="project" value="UniProtKB-SubCell"/>
</dbReference>
<keyword evidence="7" id="KW-0808">Transferase</keyword>
<evidence type="ECO:0000256" key="7">
    <source>
        <dbReference type="ARBA" id="ARBA00022679"/>
    </source>
</evidence>
<sequence length="305" mass="34194">MSLKSEATQKRWSLLRNCILNPTKMTFKPDDCLYSANIFGLFEITQVIESPSSVTWRLVPQVAPGSCKYITLAIPKNSTELQNKVEDLVGFDRTGVAVPLWPCELLLAYFFMLPPGRIQSVLQLPSPCERVIELAAGGLGIGGIALASVFLNLKYLAVTDGNDKCVQNLKNVITEGNYTFHSKLESALLRWSSDIEEEPSIPNYHDDWKNSFDLVFAADCFFNLSHGGLLRCIDFLLSRNSGSTFLALAPLRSNTLKSFVELASSEEVCERFQWSVTFLRPEAVFPEISGDEEKMIPHVVYIQRR</sequence>
<keyword evidence="8" id="KW-0539">Nucleus</keyword>
<evidence type="ECO:0000313" key="10">
    <source>
        <dbReference type="Proteomes" id="UP000321570"/>
    </source>
</evidence>
<dbReference type="GO" id="GO:0018025">
    <property type="term" value="F:calmodulin-lysine N-methyltransferase activity"/>
    <property type="evidence" value="ECO:0007669"/>
    <property type="project" value="UniProtKB-EC"/>
</dbReference>
<organism evidence="9 10">
    <name type="scientific">Hymenolepis diminuta</name>
    <name type="common">Rat tapeworm</name>
    <dbReference type="NCBI Taxonomy" id="6216"/>
    <lineage>
        <taxon>Eukaryota</taxon>
        <taxon>Metazoa</taxon>
        <taxon>Spiralia</taxon>
        <taxon>Lophotrochozoa</taxon>
        <taxon>Platyhelminthes</taxon>
        <taxon>Cestoda</taxon>
        <taxon>Eucestoda</taxon>
        <taxon>Cyclophyllidea</taxon>
        <taxon>Hymenolepididae</taxon>
        <taxon>Hymenolepis</taxon>
    </lineage>
</organism>
<protein>
    <recommendedName>
        <fullName evidence="4">Calmodulin-lysine N-methyltransferase</fullName>
        <ecNumber evidence="3">2.1.1.60</ecNumber>
    </recommendedName>
</protein>
<keyword evidence="10" id="KW-1185">Reference proteome</keyword>
<evidence type="ECO:0000313" key="9">
    <source>
        <dbReference type="EMBL" id="VUZ52309.1"/>
    </source>
</evidence>
<keyword evidence="5" id="KW-0963">Cytoplasm</keyword>
<dbReference type="InterPro" id="IPR029063">
    <property type="entry name" value="SAM-dependent_MTases_sf"/>
</dbReference>
<dbReference type="GO" id="GO:0032259">
    <property type="term" value="P:methylation"/>
    <property type="evidence" value="ECO:0007669"/>
    <property type="project" value="UniProtKB-KW"/>
</dbReference>
<comment type="subcellular location">
    <subcellularLocation>
        <location evidence="2">Cytoplasm</location>
    </subcellularLocation>
    <subcellularLocation>
        <location evidence="1">Nucleus</location>
    </subcellularLocation>
</comment>
<proteinExistence type="predicted"/>
<dbReference type="InterPro" id="IPR019410">
    <property type="entry name" value="Methyltransf_16"/>
</dbReference>
<dbReference type="Pfam" id="PF10294">
    <property type="entry name" value="Methyltransf_16"/>
    <property type="match status" value="1"/>
</dbReference>
<dbReference type="AlphaFoldDB" id="A0A564YZ57"/>
<evidence type="ECO:0000256" key="4">
    <source>
        <dbReference type="ARBA" id="ARBA00020594"/>
    </source>
</evidence>
<reference evidence="9 10" key="1">
    <citation type="submission" date="2019-07" db="EMBL/GenBank/DDBJ databases">
        <authorList>
            <person name="Jastrzebski P J."/>
            <person name="Paukszto L."/>
            <person name="Jastrzebski P J."/>
        </authorList>
    </citation>
    <scope>NUCLEOTIDE SEQUENCE [LARGE SCALE GENOMIC DNA]</scope>
    <source>
        <strain evidence="9 10">WMS-il1</strain>
    </source>
</reference>
<dbReference type="Proteomes" id="UP000321570">
    <property type="component" value="Unassembled WGS sequence"/>
</dbReference>
<gene>
    <name evidence="9" type="ORF">WMSIL1_LOCUS10919</name>
</gene>
<dbReference type="Gene3D" id="3.40.50.150">
    <property type="entry name" value="Vaccinia Virus protein VP39"/>
    <property type="match status" value="1"/>
</dbReference>
<evidence type="ECO:0000256" key="5">
    <source>
        <dbReference type="ARBA" id="ARBA00022490"/>
    </source>
</evidence>
<evidence type="ECO:0000256" key="2">
    <source>
        <dbReference type="ARBA" id="ARBA00004496"/>
    </source>
</evidence>
<evidence type="ECO:0000256" key="3">
    <source>
        <dbReference type="ARBA" id="ARBA00011914"/>
    </source>
</evidence>
<dbReference type="EC" id="2.1.1.60" evidence="3"/>
<accession>A0A564YZ57</accession>
<dbReference type="InterPro" id="IPR025800">
    <property type="entry name" value="CaM-Lys-N-MeTrfase"/>
</dbReference>
<dbReference type="PANTHER" id="PTHR13539:SF3">
    <property type="entry name" value="CALMODULIN-LYSINE N-METHYLTRANSFERASE"/>
    <property type="match status" value="1"/>
</dbReference>
<keyword evidence="6" id="KW-0489">Methyltransferase</keyword>
<name>A0A564YZ57_HYMDI</name>